<gene>
    <name evidence="1" type="ORF">SARC_16993</name>
</gene>
<dbReference type="Proteomes" id="UP000054560">
    <property type="component" value="Unassembled WGS sequence"/>
</dbReference>
<evidence type="ECO:0000313" key="1">
    <source>
        <dbReference type="EMBL" id="KNC70478.1"/>
    </source>
</evidence>
<feature type="non-terminal residue" evidence="1">
    <location>
        <position position="1"/>
    </location>
</feature>
<accession>A0A0L0F2S9</accession>
<dbReference type="AlphaFoldDB" id="A0A0L0F2S9"/>
<proteinExistence type="predicted"/>
<organism evidence="1 2">
    <name type="scientific">Sphaeroforma arctica JP610</name>
    <dbReference type="NCBI Taxonomy" id="667725"/>
    <lineage>
        <taxon>Eukaryota</taxon>
        <taxon>Ichthyosporea</taxon>
        <taxon>Ichthyophonida</taxon>
        <taxon>Sphaeroforma</taxon>
    </lineage>
</organism>
<dbReference type="EMBL" id="KQ251061">
    <property type="protein sequence ID" value="KNC70478.1"/>
    <property type="molecule type" value="Genomic_DNA"/>
</dbReference>
<protein>
    <submittedName>
        <fullName evidence="1">Uncharacterized protein</fullName>
    </submittedName>
</protein>
<dbReference type="RefSeq" id="XP_014144380.1">
    <property type="nucleotide sequence ID" value="XM_014288905.1"/>
</dbReference>
<sequence>PLGSSFDSDKGSVPQLRVGETVPLARPLTMYNAAKVYCCSARGVSGVLDSSGHLFWVFSMDGEEEDDSDDEKSESDED</sequence>
<name>A0A0L0F2S9_9EUKA</name>
<evidence type="ECO:0000313" key="2">
    <source>
        <dbReference type="Proteomes" id="UP000054560"/>
    </source>
</evidence>
<dbReference type="GeneID" id="25917497"/>
<keyword evidence="2" id="KW-1185">Reference proteome</keyword>
<reference evidence="1 2" key="1">
    <citation type="submission" date="2011-02" db="EMBL/GenBank/DDBJ databases">
        <title>The Genome Sequence of Sphaeroforma arctica JP610.</title>
        <authorList>
            <consortium name="The Broad Institute Genome Sequencing Platform"/>
            <person name="Russ C."/>
            <person name="Cuomo C."/>
            <person name="Young S.K."/>
            <person name="Zeng Q."/>
            <person name="Gargeya S."/>
            <person name="Alvarado L."/>
            <person name="Berlin A."/>
            <person name="Chapman S.B."/>
            <person name="Chen Z."/>
            <person name="Freedman E."/>
            <person name="Gellesch M."/>
            <person name="Goldberg J."/>
            <person name="Griggs A."/>
            <person name="Gujja S."/>
            <person name="Heilman E."/>
            <person name="Heiman D."/>
            <person name="Howarth C."/>
            <person name="Mehta T."/>
            <person name="Neiman D."/>
            <person name="Pearson M."/>
            <person name="Roberts A."/>
            <person name="Saif S."/>
            <person name="Shea T."/>
            <person name="Shenoy N."/>
            <person name="Sisk P."/>
            <person name="Stolte C."/>
            <person name="Sykes S."/>
            <person name="White J."/>
            <person name="Yandava C."/>
            <person name="Burger G."/>
            <person name="Gray M.W."/>
            <person name="Holland P.W.H."/>
            <person name="King N."/>
            <person name="Lang F.B.F."/>
            <person name="Roger A.J."/>
            <person name="Ruiz-Trillo I."/>
            <person name="Haas B."/>
            <person name="Nusbaum C."/>
            <person name="Birren B."/>
        </authorList>
    </citation>
    <scope>NUCLEOTIDE SEQUENCE [LARGE SCALE GENOMIC DNA]</scope>
    <source>
        <strain evidence="1 2">JP610</strain>
    </source>
</reference>